<reference evidence="3" key="1">
    <citation type="submission" date="2017-11" db="EMBL/GenBank/DDBJ databases">
        <title>The draft genome sequence of Chromatocurvus sp. F02.</title>
        <authorList>
            <person name="Du Z.-J."/>
            <person name="Chang Y.-Q."/>
        </authorList>
    </citation>
    <scope>NUCLEOTIDE SEQUENCE [LARGE SCALE GENOMIC DNA]</scope>
    <source>
        <strain evidence="3">F02</strain>
    </source>
</reference>
<name>A0A2N5Y0S1_9GAMM</name>
<evidence type="ECO:0000313" key="3">
    <source>
        <dbReference type="Proteomes" id="UP000234845"/>
    </source>
</evidence>
<dbReference type="Pfam" id="PF01370">
    <property type="entry name" value="Epimerase"/>
    <property type="match status" value="1"/>
</dbReference>
<feature type="domain" description="NAD-dependent epimerase/dehydratase" evidence="1">
    <location>
        <begin position="17"/>
        <end position="185"/>
    </location>
</feature>
<evidence type="ECO:0000313" key="2">
    <source>
        <dbReference type="EMBL" id="PLW81983.1"/>
    </source>
</evidence>
<dbReference type="Proteomes" id="UP000234845">
    <property type="component" value="Unassembled WGS sequence"/>
</dbReference>
<protein>
    <recommendedName>
        <fullName evidence="1">NAD-dependent epimerase/dehydratase domain-containing protein</fullName>
    </recommendedName>
</protein>
<gene>
    <name evidence="2" type="ORF">CWI75_12895</name>
</gene>
<accession>A0A2N5Y0S1</accession>
<proteinExistence type="predicted"/>
<comment type="caution">
    <text evidence="2">The sequence shown here is derived from an EMBL/GenBank/DDBJ whole genome shotgun (WGS) entry which is preliminary data.</text>
</comment>
<dbReference type="PANTHER" id="PTHR43245:SF58">
    <property type="entry name" value="BLL5923 PROTEIN"/>
    <property type="match status" value="1"/>
</dbReference>
<dbReference type="InterPro" id="IPR001509">
    <property type="entry name" value="Epimerase_deHydtase"/>
</dbReference>
<organism evidence="2 3">
    <name type="scientific">Kineobactrum sediminis</name>
    <dbReference type="NCBI Taxonomy" id="1905677"/>
    <lineage>
        <taxon>Bacteria</taxon>
        <taxon>Pseudomonadati</taxon>
        <taxon>Pseudomonadota</taxon>
        <taxon>Gammaproteobacteria</taxon>
        <taxon>Cellvibrionales</taxon>
        <taxon>Halieaceae</taxon>
        <taxon>Kineobactrum</taxon>
    </lineage>
</organism>
<keyword evidence="3" id="KW-1185">Reference proteome</keyword>
<dbReference type="PANTHER" id="PTHR43245">
    <property type="entry name" value="BIFUNCTIONAL POLYMYXIN RESISTANCE PROTEIN ARNA"/>
    <property type="match status" value="1"/>
</dbReference>
<dbReference type="EMBL" id="PKLZ01000009">
    <property type="protein sequence ID" value="PLW81983.1"/>
    <property type="molecule type" value="Genomic_DNA"/>
</dbReference>
<dbReference type="SUPFAM" id="SSF51735">
    <property type="entry name" value="NAD(P)-binding Rossmann-fold domains"/>
    <property type="match status" value="1"/>
</dbReference>
<dbReference type="InterPro" id="IPR036291">
    <property type="entry name" value="NAD(P)-bd_dom_sf"/>
</dbReference>
<dbReference type="InterPro" id="IPR050177">
    <property type="entry name" value="Lipid_A_modif_metabolic_enz"/>
</dbReference>
<sequence length="326" mass="34837">MFGNANPGRDEAIVRTLVTGATGFIGRELCRQLVARGDDLVATSQNGGVLPGGHYASPLDLQGSVPEAAALQGVDVVYHLAGVAHQYAEAVRYDAVNYHATMAMARAAHQAGVGYFVYLSSVKAMGLQADGKPRAEGDTVEPGDAYGASKWRAECDLRAEFSGGAMTVIILRPAVVYGAALKGNLKLLLQAARLGLPAPPAGGARSMVGVTDLAALLCTLPSGGFSGLHTWIVTDGQAYSTREMYAILRMALQRPVRNWQAPLWLWRTFAALLDRWQRQPSGTSFGKLFDTEVYSNSALLAATNWRPRQSLATMASELVSGERLDR</sequence>
<dbReference type="Gene3D" id="3.40.50.720">
    <property type="entry name" value="NAD(P)-binding Rossmann-like Domain"/>
    <property type="match status" value="1"/>
</dbReference>
<evidence type="ECO:0000259" key="1">
    <source>
        <dbReference type="Pfam" id="PF01370"/>
    </source>
</evidence>
<dbReference type="AlphaFoldDB" id="A0A2N5Y0S1"/>